<keyword evidence="5 9" id="KW-0227">DNA damage</keyword>
<evidence type="ECO:0000313" key="13">
    <source>
        <dbReference type="Proteomes" id="UP000002019"/>
    </source>
</evidence>
<dbReference type="PANTHER" id="PTHR11059:SF0">
    <property type="entry name" value="DNA REPAIR PROTEIN RECN"/>
    <property type="match status" value="1"/>
</dbReference>
<dbReference type="PANTHER" id="PTHR11059">
    <property type="entry name" value="DNA REPAIR PROTEIN RECN"/>
    <property type="match status" value="1"/>
</dbReference>
<dbReference type="InterPro" id="IPR027417">
    <property type="entry name" value="P-loop_NTPase"/>
</dbReference>
<keyword evidence="7 9" id="KW-0234">DNA repair</keyword>
<dbReference type="NCBIfam" id="TIGR00634">
    <property type="entry name" value="recN"/>
    <property type="match status" value="1"/>
</dbReference>
<dbReference type="STRING" id="459349.CLOAM0036"/>
<evidence type="ECO:0000256" key="9">
    <source>
        <dbReference type="PIRNR" id="PIRNR003128"/>
    </source>
</evidence>
<evidence type="ECO:0000256" key="5">
    <source>
        <dbReference type="ARBA" id="ARBA00022763"/>
    </source>
</evidence>
<dbReference type="GO" id="GO:0006281">
    <property type="term" value="P:DNA repair"/>
    <property type="evidence" value="ECO:0007669"/>
    <property type="project" value="UniProtKB-KW"/>
</dbReference>
<dbReference type="InterPro" id="IPR003395">
    <property type="entry name" value="RecF/RecN/SMC_N"/>
</dbReference>
<dbReference type="PIRSF" id="PIRSF003128">
    <property type="entry name" value="RecN"/>
    <property type="match status" value="1"/>
</dbReference>
<dbReference type="KEGG" id="caci:CLOAM0036"/>
<dbReference type="OrthoDB" id="9806954at2"/>
<comment type="similarity">
    <text evidence="2 9">Belongs to the RecN family.</text>
</comment>
<evidence type="ECO:0000256" key="10">
    <source>
        <dbReference type="SAM" id="Coils"/>
    </source>
</evidence>
<keyword evidence="4" id="KW-0547">Nucleotide-binding</keyword>
<name>B0VIG5_CLOAI</name>
<dbReference type="GO" id="GO:0009432">
    <property type="term" value="P:SOS response"/>
    <property type="evidence" value="ECO:0007669"/>
    <property type="project" value="TreeGrafter"/>
</dbReference>
<evidence type="ECO:0000256" key="4">
    <source>
        <dbReference type="ARBA" id="ARBA00022741"/>
    </source>
</evidence>
<feature type="domain" description="AAA+ ATPase" evidence="11">
    <location>
        <begin position="21"/>
        <end position="519"/>
    </location>
</feature>
<dbReference type="AlphaFoldDB" id="B0VIG5"/>
<dbReference type="RefSeq" id="WP_015423815.1">
    <property type="nucleotide sequence ID" value="NC_020449.1"/>
</dbReference>
<evidence type="ECO:0000256" key="6">
    <source>
        <dbReference type="ARBA" id="ARBA00022840"/>
    </source>
</evidence>
<protein>
    <recommendedName>
        <fullName evidence="3 9">DNA repair protein RecN</fullName>
    </recommendedName>
    <alternativeName>
        <fullName evidence="8 9">Recombination protein N</fullName>
    </alternativeName>
</protein>
<dbReference type="HOGENOM" id="CLU_018297_3_1_0"/>
<keyword evidence="13" id="KW-1185">Reference proteome</keyword>
<dbReference type="EMBL" id="CU466930">
    <property type="protein sequence ID" value="CAO79954.1"/>
    <property type="molecule type" value="Genomic_DNA"/>
</dbReference>
<evidence type="ECO:0000256" key="8">
    <source>
        <dbReference type="ARBA" id="ARBA00033408"/>
    </source>
</evidence>
<dbReference type="GO" id="GO:0005524">
    <property type="term" value="F:ATP binding"/>
    <property type="evidence" value="ECO:0007669"/>
    <property type="project" value="UniProtKB-KW"/>
</dbReference>
<comment type="function">
    <text evidence="1 9">May be involved in recombinational repair of damaged DNA.</text>
</comment>
<evidence type="ECO:0000256" key="7">
    <source>
        <dbReference type="ARBA" id="ARBA00023204"/>
    </source>
</evidence>
<reference evidence="12 13" key="1">
    <citation type="journal article" date="2008" name="J. Bacteriol.">
        <title>'Candidatus Cloacamonas acidaminovorans': genome sequence reconstruction provides a first glimpse of a new bacterial division.</title>
        <authorList>
            <person name="Pelletier E."/>
            <person name="Kreimeyer A."/>
            <person name="Bocs S."/>
            <person name="Rouy Z."/>
            <person name="Gyapay G."/>
            <person name="Chouari R."/>
            <person name="Riviere D."/>
            <person name="Ganesan A."/>
            <person name="Daegelen P."/>
            <person name="Sghir A."/>
            <person name="Cohen G.N."/>
            <person name="Medigue C."/>
            <person name="Weissenbach J."/>
            <person name="Le Paslier D."/>
        </authorList>
    </citation>
    <scope>NUCLEOTIDE SEQUENCE [LARGE SCALE GENOMIC DNA]</scope>
    <source>
        <strain evidence="13">Evry</strain>
    </source>
</reference>
<keyword evidence="6" id="KW-0067">ATP-binding</keyword>
<gene>
    <name evidence="12" type="primary">recN</name>
    <name evidence="12" type="ordered locus">CLOAM0036</name>
</gene>
<dbReference type="Pfam" id="PF02463">
    <property type="entry name" value="SMC_N"/>
    <property type="match status" value="1"/>
</dbReference>
<feature type="coiled-coil region" evidence="10">
    <location>
        <begin position="159"/>
        <end position="200"/>
    </location>
</feature>
<accession>B0VIG5</accession>
<evidence type="ECO:0000259" key="11">
    <source>
        <dbReference type="SMART" id="SM00382"/>
    </source>
</evidence>
<dbReference type="InterPro" id="IPR004604">
    <property type="entry name" value="DNA_recomb/repair_RecN"/>
</dbReference>
<dbReference type="InterPro" id="IPR003593">
    <property type="entry name" value="AAA+_ATPase"/>
</dbReference>
<dbReference type="SUPFAM" id="SSF52540">
    <property type="entry name" value="P-loop containing nucleoside triphosphate hydrolases"/>
    <property type="match status" value="2"/>
</dbReference>
<dbReference type="GO" id="GO:0006310">
    <property type="term" value="P:DNA recombination"/>
    <property type="evidence" value="ECO:0007669"/>
    <property type="project" value="InterPro"/>
</dbReference>
<evidence type="ECO:0000313" key="12">
    <source>
        <dbReference type="EMBL" id="CAO79954.1"/>
    </source>
</evidence>
<keyword evidence="10" id="KW-0175">Coiled coil</keyword>
<dbReference type="SMART" id="SM00382">
    <property type="entry name" value="AAA"/>
    <property type="match status" value="1"/>
</dbReference>
<evidence type="ECO:0000256" key="2">
    <source>
        <dbReference type="ARBA" id="ARBA00009441"/>
    </source>
</evidence>
<dbReference type="Gene3D" id="3.40.50.300">
    <property type="entry name" value="P-loop containing nucleotide triphosphate hydrolases"/>
    <property type="match status" value="2"/>
</dbReference>
<proteinExistence type="inferred from homology"/>
<sequence>MLSELYIKNYLLVPEMRLSLDKGLTVISGETGAGKSIVAGSISLIFGDNLAGIEAFDKEQPIYLEVSYNLEKAEELNKFLSQNGIETEEELILAREISPNGKSGYYVNGRKVGVSLLKELKSYLIDFHHQRDQQRLLSPSYQLDLLDAYADLTRIREEFADLYRELKAGLKKLDELKKEAERQKEINELYRFQYEELENAKLRINEDVELQNEYELLSHTLEITELYNQITAELLEQENSVFDIISGYLSKLKHYEHLNPEIGYAVNNMQQALENLQEASLNLSRSKDNISFEPQHLQDIQARLDLINSLVHKHKVRSIEELLNLFAERSAQIAAFADNEKSIAELEKHLEKNFAELRKKGEELSRKRQKSAIELSKELQDNIRALSIPEGILEIRIDKKAEDNFVISDYLSAVSESGQESVEFLFSANPGFELKPLSAVVSGGELSRILLAIKKVLADRLEPKLIILDEIESGIGGKTAAIVADFIAKLAERQQVLCITHLAQIAGRAKKHLVIEKFTQGEKSFVNIRKVEAEQRLQEIARMLSGTLTAKALEHAAEILKDINIRG</sequence>
<dbReference type="CDD" id="cd03241">
    <property type="entry name" value="ABC_RecN"/>
    <property type="match status" value="1"/>
</dbReference>
<evidence type="ECO:0000256" key="3">
    <source>
        <dbReference type="ARBA" id="ARBA00021315"/>
    </source>
</evidence>
<dbReference type="eggNOG" id="COG0497">
    <property type="taxonomic scope" value="Bacteria"/>
</dbReference>
<organism evidence="12 13">
    <name type="scientific">Cloacimonas acidaminovorans (strain Evry)</name>
    <dbReference type="NCBI Taxonomy" id="459349"/>
    <lineage>
        <taxon>Bacteria</taxon>
        <taxon>Pseudomonadati</taxon>
        <taxon>Candidatus Cloacimonadota</taxon>
        <taxon>Candidatus Cloacimonadia</taxon>
        <taxon>Candidatus Cloacimonadales</taxon>
        <taxon>Candidatus Cloacimonadaceae</taxon>
        <taxon>Candidatus Cloacimonas</taxon>
    </lineage>
</organism>
<evidence type="ECO:0000256" key="1">
    <source>
        <dbReference type="ARBA" id="ARBA00003618"/>
    </source>
</evidence>
<dbReference type="Proteomes" id="UP000002019">
    <property type="component" value="Chromosome"/>
</dbReference>
<dbReference type="GO" id="GO:0043590">
    <property type="term" value="C:bacterial nucleoid"/>
    <property type="evidence" value="ECO:0007669"/>
    <property type="project" value="TreeGrafter"/>
</dbReference>